<dbReference type="InterPro" id="IPR007527">
    <property type="entry name" value="Znf_SWIM"/>
</dbReference>
<dbReference type="InterPro" id="IPR004330">
    <property type="entry name" value="FAR1_DNA_bnd_dom"/>
</dbReference>
<evidence type="ECO:0000313" key="9">
    <source>
        <dbReference type="EMBL" id="KAF8411283.1"/>
    </source>
</evidence>
<dbReference type="GO" id="GO:0008270">
    <property type="term" value="F:zinc ion binding"/>
    <property type="evidence" value="ECO:0007669"/>
    <property type="project" value="UniProtKB-UniRule"/>
</dbReference>
<comment type="subcellular location">
    <subcellularLocation>
        <location evidence="6">Nucleus</location>
    </subcellularLocation>
</comment>
<dbReference type="Pfam" id="PF04434">
    <property type="entry name" value="SWIM"/>
    <property type="match status" value="1"/>
</dbReference>
<evidence type="ECO:0000256" key="7">
    <source>
        <dbReference type="SAM" id="MobiDB-lite"/>
    </source>
</evidence>
<evidence type="ECO:0000256" key="3">
    <source>
        <dbReference type="ARBA" id="ARBA00022771"/>
    </source>
</evidence>
<dbReference type="OrthoDB" id="2438752at2759"/>
<dbReference type="Pfam" id="PF10551">
    <property type="entry name" value="MULE"/>
    <property type="match status" value="1"/>
</dbReference>
<dbReference type="InterPro" id="IPR006564">
    <property type="entry name" value="Znf_PMZ"/>
</dbReference>
<dbReference type="PROSITE" id="PS50966">
    <property type="entry name" value="ZF_SWIM"/>
    <property type="match status" value="1"/>
</dbReference>
<evidence type="ECO:0000259" key="8">
    <source>
        <dbReference type="PROSITE" id="PS50966"/>
    </source>
</evidence>
<accession>A0A835DNY8</accession>
<keyword evidence="2 6" id="KW-0479">Metal-binding</keyword>
<evidence type="ECO:0000256" key="6">
    <source>
        <dbReference type="RuleBase" id="RU367018"/>
    </source>
</evidence>
<dbReference type="PANTHER" id="PTHR31669">
    <property type="entry name" value="PROTEIN FAR1-RELATED SEQUENCE 10-RELATED"/>
    <property type="match status" value="1"/>
</dbReference>
<comment type="similarity">
    <text evidence="1 6">Belongs to the FHY3/FAR1 family.</text>
</comment>
<feature type="compositionally biased region" description="Polar residues" evidence="7">
    <location>
        <begin position="893"/>
        <end position="906"/>
    </location>
</feature>
<keyword evidence="3 5" id="KW-0863">Zinc-finger</keyword>
<evidence type="ECO:0000256" key="5">
    <source>
        <dbReference type="PROSITE-ProRule" id="PRU00325"/>
    </source>
</evidence>
<dbReference type="Pfam" id="PF03101">
    <property type="entry name" value="FAR1"/>
    <property type="match status" value="1"/>
</dbReference>
<dbReference type="SMART" id="SM00575">
    <property type="entry name" value="ZnF_PMZ"/>
    <property type="match status" value="1"/>
</dbReference>
<evidence type="ECO:0000256" key="2">
    <source>
        <dbReference type="ARBA" id="ARBA00022723"/>
    </source>
</evidence>
<evidence type="ECO:0000256" key="4">
    <source>
        <dbReference type="ARBA" id="ARBA00022833"/>
    </source>
</evidence>
<gene>
    <name evidence="9" type="ORF">HHK36_003830</name>
</gene>
<dbReference type="PANTHER" id="PTHR31669:SF21">
    <property type="entry name" value="PROTEIN FAR-RED IMPAIRED RESPONSE 1"/>
    <property type="match status" value="1"/>
</dbReference>
<keyword evidence="6" id="KW-0539">Nucleus</keyword>
<proteinExistence type="inferred from homology"/>
<dbReference type="EMBL" id="JABCRI010000002">
    <property type="protein sequence ID" value="KAF8411283.1"/>
    <property type="molecule type" value="Genomic_DNA"/>
</dbReference>
<name>A0A835DNY8_TETSI</name>
<organism evidence="9 10">
    <name type="scientific">Tetracentron sinense</name>
    <name type="common">Spur-leaf</name>
    <dbReference type="NCBI Taxonomy" id="13715"/>
    <lineage>
        <taxon>Eukaryota</taxon>
        <taxon>Viridiplantae</taxon>
        <taxon>Streptophyta</taxon>
        <taxon>Embryophyta</taxon>
        <taxon>Tracheophyta</taxon>
        <taxon>Spermatophyta</taxon>
        <taxon>Magnoliopsida</taxon>
        <taxon>Trochodendrales</taxon>
        <taxon>Trochodendraceae</taxon>
        <taxon>Tetracentron</taxon>
    </lineage>
</organism>
<feature type="domain" description="SWIM-type" evidence="8">
    <location>
        <begin position="639"/>
        <end position="675"/>
    </location>
</feature>
<dbReference type="GO" id="GO:0006355">
    <property type="term" value="P:regulation of DNA-templated transcription"/>
    <property type="evidence" value="ECO:0007669"/>
    <property type="project" value="UniProtKB-UniRule"/>
</dbReference>
<comment type="function">
    <text evidence="6">Putative transcription activator involved in regulating light control of development.</text>
</comment>
<evidence type="ECO:0000313" key="10">
    <source>
        <dbReference type="Proteomes" id="UP000655225"/>
    </source>
</evidence>
<evidence type="ECO:0000256" key="1">
    <source>
        <dbReference type="ARBA" id="ARBA00005889"/>
    </source>
</evidence>
<comment type="caution">
    <text evidence="9">The sequence shown here is derived from an EMBL/GenBank/DDBJ whole genome shotgun (WGS) entry which is preliminary data.</text>
</comment>
<dbReference type="InterPro" id="IPR031052">
    <property type="entry name" value="FHY3/FAR1"/>
</dbReference>
<dbReference type="InterPro" id="IPR018289">
    <property type="entry name" value="MULE_transposase_dom"/>
</dbReference>
<feature type="region of interest" description="Disordered" evidence="7">
    <location>
        <begin position="893"/>
        <end position="914"/>
    </location>
</feature>
<reference evidence="9 10" key="1">
    <citation type="submission" date="2020-04" db="EMBL/GenBank/DDBJ databases">
        <title>Plant Genome Project.</title>
        <authorList>
            <person name="Zhang R.-G."/>
        </authorList>
    </citation>
    <scope>NUCLEOTIDE SEQUENCE [LARGE SCALE GENOMIC DNA]</scope>
    <source>
        <strain evidence="9">YNK0</strain>
        <tissue evidence="9">Leaf</tissue>
    </source>
</reference>
<sequence>MEINLELRSAEHDKEDIEPNVISNAVTGGDEVYLGDGVRGNVVDSGDEVHVRDGMGENMKGCGYGVYGGNMVDDGNEAHDGDEVSRDMMDSGDEVHGGGGMGVNMIDVGGEVPGGDGMSINMFDGGNEAQVGDGVSGNMVDGDEVHGGDGGDVNPPTIDTVEVEGDTSFVPRIGMEFESNEESYSFYQKYANSMGFTATTKNSRLSSSSRIFANFACSKYGSSRGSGRGINRRPCVKTDCKARMLVKRRQDGKWVVHSFVKEHNHELLPALAYCFLRRRNVDIVGKNNVDTLHNVSTQTKMDGAMSGQSGGFRNIGWLKNLRDQFDKGVEGQNCVLDAEDAQVMLKHFMHLQNENSNFFYAIDLNEEECLRNLFWVDAKSRHDYVSFGDVVCFDTTYLRNKYNIPIAPFIGVNHHFQAPRVIITDQHKAMKAAIEEVFPDVHHCYCLWHILEKIPENLGHVTEQHENFMTKFNKCISRSWTDEQFEKRWWKIVERFELKEDEWIQSLYEDRKQWVPTYMRDTFLAGMSTTHRSVSIHSFFDKYVHEKITLKEFVELYETILQDRYEEEAKADFDTWHKQPTLKSVLPFEKQLSTVYTYTIFKKFQAEILGVAACHAKIEKNDATTITFRVHDFEEQQDFIVAWKETKSEVSCICRSFEYKGFLCRHAMIVLHISGVSNIPSHYILKRWMKDAKSRHIMTLGSEQLQSRVQRFNDLCQQAIKLGEEGSLSQERYDFAVRVLEEALKRCMTVNNSIKSVSEPSMLGTHGLQDTEAENRERLSVLYISGTLGTRSNDSRDAKQLATNGLSYLNPCYNLLIGHLNSNAPILDDSFATQQSMQGMEQISSRALNLDGYYGTQPSMQGMVQLNLMGPTRDGYYGNQRSMQGLGPLNSTAPNHESYYGTQQSMHGLGRDEF</sequence>
<keyword evidence="4 6" id="KW-0862">Zinc</keyword>
<dbReference type="GO" id="GO:0005634">
    <property type="term" value="C:nucleus"/>
    <property type="evidence" value="ECO:0007669"/>
    <property type="project" value="UniProtKB-SubCell"/>
</dbReference>
<dbReference type="AlphaFoldDB" id="A0A835DNY8"/>
<dbReference type="Proteomes" id="UP000655225">
    <property type="component" value="Unassembled WGS sequence"/>
</dbReference>
<keyword evidence="10" id="KW-1185">Reference proteome</keyword>
<protein>
    <recommendedName>
        <fullName evidence="6">Protein FAR1-RELATED SEQUENCE</fullName>
    </recommendedName>
</protein>